<evidence type="ECO:0000256" key="1">
    <source>
        <dbReference type="ARBA" id="ARBA00022801"/>
    </source>
</evidence>
<dbReference type="Gene3D" id="3.10.129.10">
    <property type="entry name" value="Hotdog Thioesterase"/>
    <property type="match status" value="1"/>
</dbReference>
<dbReference type="AlphaFoldDB" id="A0A848R8T6"/>
<dbReference type="PANTHER" id="PTHR42856:SF1">
    <property type="entry name" value="ACYL-COENZYME A THIOESTERASE PAAI"/>
    <property type="match status" value="1"/>
</dbReference>
<dbReference type="PANTHER" id="PTHR42856">
    <property type="entry name" value="ACYL-COENZYME A THIOESTERASE PAAI"/>
    <property type="match status" value="1"/>
</dbReference>
<name>A0A848R8T6_9FIRM</name>
<dbReference type="SUPFAM" id="SSF54637">
    <property type="entry name" value="Thioesterase/thiol ester dehydrase-isomerase"/>
    <property type="match status" value="1"/>
</dbReference>
<dbReference type="EMBL" id="JABDSR010000011">
    <property type="protein sequence ID" value="NMW85727.1"/>
    <property type="molecule type" value="Genomic_DNA"/>
</dbReference>
<dbReference type="NCBIfam" id="TIGR00369">
    <property type="entry name" value="unchar_dom_1"/>
    <property type="match status" value="1"/>
</dbReference>
<dbReference type="InterPro" id="IPR006683">
    <property type="entry name" value="Thioestr_dom"/>
</dbReference>
<dbReference type="InterPro" id="IPR052723">
    <property type="entry name" value="Acyl-CoA_thioesterase_PaaI"/>
</dbReference>
<evidence type="ECO:0000313" key="3">
    <source>
        <dbReference type="EMBL" id="NMW85727.1"/>
    </source>
</evidence>
<dbReference type="CDD" id="cd03443">
    <property type="entry name" value="PaaI_thioesterase"/>
    <property type="match status" value="1"/>
</dbReference>
<dbReference type="InterPro" id="IPR029069">
    <property type="entry name" value="HotDog_dom_sf"/>
</dbReference>
<gene>
    <name evidence="3" type="ORF">HKO22_08260</name>
</gene>
<accession>A0A848R8T6</accession>
<feature type="domain" description="Thioesterase" evidence="2">
    <location>
        <begin position="45"/>
        <end position="114"/>
    </location>
</feature>
<dbReference type="RefSeq" id="WP_169969964.1">
    <property type="nucleotide sequence ID" value="NZ_JABDSR010000011.1"/>
</dbReference>
<organism evidence="3 4">
    <name type="scientific">Peptoniphilus faecalis</name>
    <dbReference type="NCBI Taxonomy" id="2731255"/>
    <lineage>
        <taxon>Bacteria</taxon>
        <taxon>Bacillati</taxon>
        <taxon>Bacillota</taxon>
        <taxon>Tissierellia</taxon>
        <taxon>Tissierellales</taxon>
        <taxon>Peptoniphilaceae</taxon>
        <taxon>Peptoniphilus</taxon>
    </lineage>
</organism>
<dbReference type="Proteomes" id="UP000568273">
    <property type="component" value="Unassembled WGS sequence"/>
</dbReference>
<dbReference type="GO" id="GO:0016289">
    <property type="term" value="F:acyl-CoA hydrolase activity"/>
    <property type="evidence" value="ECO:0007669"/>
    <property type="project" value="TreeGrafter"/>
</dbReference>
<keyword evidence="1" id="KW-0378">Hydrolase</keyword>
<dbReference type="InterPro" id="IPR003736">
    <property type="entry name" value="PAAI_dom"/>
</dbReference>
<proteinExistence type="predicted"/>
<dbReference type="Pfam" id="PF03061">
    <property type="entry name" value="4HBT"/>
    <property type="match status" value="1"/>
</dbReference>
<comment type="caution">
    <text evidence="3">The sequence shown here is derived from an EMBL/GenBank/DDBJ whole genome shotgun (WGS) entry which is preliminary data.</text>
</comment>
<evidence type="ECO:0000313" key="4">
    <source>
        <dbReference type="Proteomes" id="UP000568273"/>
    </source>
</evidence>
<keyword evidence="4" id="KW-1185">Reference proteome</keyword>
<sequence length="143" mass="16078">MKKINLKNLFKDDEYVKKSNIKFFELDGDNLVLKMKPEKNQFNAYNILHGAEIFALMDTAVGCLSIINGKKAVTLDSSVNFISSISYGEEIYSNTKIIHVGKSTEVIEVVAMCKNKIIAKGSFTLFVLDKVEITGREFLETTK</sequence>
<reference evidence="3" key="1">
    <citation type="submission" date="2020-04" db="EMBL/GenBank/DDBJ databases">
        <title>Peptoniphilus sp. nov. isolated from swine feces.</title>
        <authorList>
            <person name="Ryu S.W."/>
        </authorList>
    </citation>
    <scope>NUCLEOTIDE SEQUENCE [LARGE SCALE GENOMIC DNA]</scope>
    <source>
        <strain evidence="3">AGMB00490</strain>
    </source>
</reference>
<protein>
    <submittedName>
        <fullName evidence="3">PaaI family thioesterase</fullName>
    </submittedName>
</protein>
<evidence type="ECO:0000259" key="2">
    <source>
        <dbReference type="Pfam" id="PF03061"/>
    </source>
</evidence>